<feature type="repeat" description="NHL" evidence="2">
    <location>
        <begin position="907"/>
        <end position="946"/>
    </location>
</feature>
<feature type="repeat" description="NHL" evidence="2">
    <location>
        <begin position="1086"/>
        <end position="1127"/>
    </location>
</feature>
<feature type="transmembrane region" description="Helical" evidence="4">
    <location>
        <begin position="276"/>
        <end position="294"/>
    </location>
</feature>
<dbReference type="Gene3D" id="2.120.10.30">
    <property type="entry name" value="TolB, C-terminal domain"/>
    <property type="match status" value="3"/>
</dbReference>
<dbReference type="InterPro" id="IPR011042">
    <property type="entry name" value="6-blade_b-propeller_TolB-like"/>
</dbReference>
<feature type="compositionally biased region" description="Acidic residues" evidence="3">
    <location>
        <begin position="23"/>
        <end position="49"/>
    </location>
</feature>
<feature type="transmembrane region" description="Helical" evidence="4">
    <location>
        <begin position="345"/>
        <end position="366"/>
    </location>
</feature>
<organism evidence="6">
    <name type="scientific">uncultured Chloroflexota bacterium</name>
    <dbReference type="NCBI Taxonomy" id="166587"/>
    <lineage>
        <taxon>Bacteria</taxon>
        <taxon>Bacillati</taxon>
        <taxon>Chloroflexota</taxon>
        <taxon>environmental samples</taxon>
    </lineage>
</organism>
<feature type="transmembrane region" description="Helical" evidence="4">
    <location>
        <begin position="510"/>
        <end position="536"/>
    </location>
</feature>
<feature type="domain" description="Glycosyltransferase RgtA/B/C/D-like" evidence="5">
    <location>
        <begin position="203"/>
        <end position="351"/>
    </location>
</feature>
<evidence type="ECO:0000256" key="4">
    <source>
        <dbReference type="SAM" id="Phobius"/>
    </source>
</evidence>
<dbReference type="PANTHER" id="PTHR41710">
    <property type="entry name" value="GLYCOSYL TRANSFERASE, FAMILY 39"/>
    <property type="match status" value="1"/>
</dbReference>
<dbReference type="InterPro" id="IPR038731">
    <property type="entry name" value="RgtA/B/C-like"/>
</dbReference>
<accession>A0A6J4J8G3</accession>
<feature type="transmembrane region" description="Helical" evidence="4">
    <location>
        <begin position="568"/>
        <end position="586"/>
    </location>
</feature>
<keyword evidence="4" id="KW-0812">Transmembrane</keyword>
<feature type="transmembrane region" description="Helical" evidence="4">
    <location>
        <begin position="201"/>
        <end position="220"/>
    </location>
</feature>
<dbReference type="InterPro" id="IPR019962">
    <property type="entry name" value="CHP03663"/>
</dbReference>
<feature type="repeat" description="NHL" evidence="2">
    <location>
        <begin position="993"/>
        <end position="1036"/>
    </location>
</feature>
<gene>
    <name evidence="6" type="ORF">AVDCRST_MAG77-3194</name>
</gene>
<feature type="transmembrane region" description="Helical" evidence="4">
    <location>
        <begin position="455"/>
        <end position="480"/>
    </location>
</feature>
<feature type="transmembrane region" description="Helical" evidence="4">
    <location>
        <begin position="250"/>
        <end position="269"/>
    </location>
</feature>
<keyword evidence="1" id="KW-0677">Repeat</keyword>
<evidence type="ECO:0000256" key="2">
    <source>
        <dbReference type="PROSITE-ProRule" id="PRU00504"/>
    </source>
</evidence>
<evidence type="ECO:0000259" key="5">
    <source>
        <dbReference type="Pfam" id="PF13231"/>
    </source>
</evidence>
<feature type="transmembrane region" description="Helical" evidence="4">
    <location>
        <begin position="227"/>
        <end position="244"/>
    </location>
</feature>
<keyword evidence="4" id="KW-1133">Transmembrane helix</keyword>
<dbReference type="EMBL" id="CADCTC010000175">
    <property type="protein sequence ID" value="CAA9270779.1"/>
    <property type="molecule type" value="Genomic_DNA"/>
</dbReference>
<reference evidence="6" key="1">
    <citation type="submission" date="2020-02" db="EMBL/GenBank/DDBJ databases">
        <authorList>
            <person name="Meier V. D."/>
        </authorList>
    </citation>
    <scope>NUCLEOTIDE SEQUENCE</scope>
    <source>
        <strain evidence="6">AVDCRST_MAG77</strain>
    </source>
</reference>
<proteinExistence type="predicted"/>
<name>A0A6J4J8G3_9CHLR</name>
<feature type="compositionally biased region" description="Acidic residues" evidence="3">
    <location>
        <begin position="81"/>
        <end position="102"/>
    </location>
</feature>
<feature type="transmembrane region" description="Helical" evidence="4">
    <location>
        <begin position="543"/>
        <end position="562"/>
    </location>
</feature>
<sequence length="1128" mass="122586">MSLRRPPSRPAAPGAGSGRPQEPDYDSLDVAPDETVDGVTLDDLDTVEAEDVRGPRGSNGRGGNGPSTARGGRGAAVADPDAGEADDAYEYDPDSDDPEELESTPVVERAVPVSTVAMAPTAVATLATADGELTLGEWLQRRWLYGLTYWQGALLFFLFVALIITRFFNLGDRAMHHDESMHAKFAWDTFHGTPIYKYNPLLHGPFQFLAVAASFWIFGATEWTARAVPAIFGVALVCLTFLWRRWLGTAGWLFAIAILVFSPSFTYFARMLREDSYTATWTLLAATGLIGYVLHRKRAWFYAFCAGLSFAFATKESTYITAFIWGTFMILSVLWERSDTWFRRIIAGAAAGGLVGAFLVAVIGVGKAALGGKLVADVTGGLIGILIGAAAGFVYNQLTPVETRVLAVSGPGARARRPRDGRRGAAGTAALAGPVRPLGTFTGAFVSLWRDREGFWGVGTFWGGIIVFFAIFIVLFSSLFTNLPGIREGMIGSIRYWLEQHDVQRGNQPWFYYLILLSVYETLAWVFGIVASVYYLRPGKGTWLTSFLIWWWALALTIYSWAGEKMPWLIIHIATPLVLLSARYLGELAMSATRSALNTLNTRGTTGAPGPLGASVAVAPASAGVLGVVGARSIWEKRIAFGGLGLLSLWTLHTGWPVNFERPDTPKDILVYTQSAPDVKKVMADIERISLEQTGNVRDIGVVVQSGTWWPFSWYMRDYKNAEYPANLTTQATKPIVLIALEDDEKNRPFLVGYTKTKYKMRWWYPEDYRNLKPSSFTDLFTKKDVRDGLWKWLIYREPTQPLGSYDFYLYLKEGLGPVSAGAPAAAGASGPPGQAGQARLDPTQLNARQVPLVSVAQWGANGRGQGQLNTPRGVALNTQGNVYVADTLNHRIQKFSRTGQPLAAWGAEGTGDGQFKEPMGVAVDAQGNVYVADTWNHRVQKLDSNGRFVAKWSGQGGFWGPRAVALDGQANVYVVDTGNKRIQKFDTTGRFLAQFGADGTGPGQFREPIGLAVTPDGQMYVADTNNRRIQQLAPDGRFVAEWPLAGWQGGARNEPYLAVDTDGSVIATDPPNARIVKLAPGGEVVAVGGAPGRAAGQFEVPLGIAIGDAIYVADSGNHRIQAVTFGG</sequence>
<evidence type="ECO:0000313" key="6">
    <source>
        <dbReference type="EMBL" id="CAA9270779.1"/>
    </source>
</evidence>
<dbReference type="Pfam" id="PF01436">
    <property type="entry name" value="NHL"/>
    <property type="match status" value="4"/>
</dbReference>
<protein>
    <recommendedName>
        <fullName evidence="5">Glycosyltransferase RgtA/B/C/D-like domain-containing protein</fullName>
    </recommendedName>
</protein>
<evidence type="ECO:0000256" key="3">
    <source>
        <dbReference type="SAM" id="MobiDB-lite"/>
    </source>
</evidence>
<feature type="transmembrane region" description="Helical" evidence="4">
    <location>
        <begin position="300"/>
        <end position="333"/>
    </location>
</feature>
<keyword evidence="4" id="KW-0472">Membrane</keyword>
<feature type="repeat" description="NHL" evidence="2">
    <location>
        <begin position="947"/>
        <end position="989"/>
    </location>
</feature>
<dbReference type="InterPro" id="IPR001258">
    <property type="entry name" value="NHL_repeat"/>
</dbReference>
<feature type="transmembrane region" description="Helical" evidence="4">
    <location>
        <begin position="147"/>
        <end position="168"/>
    </location>
</feature>
<dbReference type="SUPFAM" id="SSF63829">
    <property type="entry name" value="Calcium-dependent phosphotriesterase"/>
    <property type="match status" value="1"/>
</dbReference>
<dbReference type="PROSITE" id="PS51125">
    <property type="entry name" value="NHL"/>
    <property type="match status" value="5"/>
</dbReference>
<dbReference type="AlphaFoldDB" id="A0A6J4J8G3"/>
<feature type="region of interest" description="Disordered" evidence="3">
    <location>
        <begin position="1"/>
        <end position="104"/>
    </location>
</feature>
<dbReference type="PANTHER" id="PTHR41710:SF2">
    <property type="entry name" value="GLYCOSYL TRANSFERASE FAMILY 39_83 DOMAIN-CONTAINING PROTEIN"/>
    <property type="match status" value="1"/>
</dbReference>
<feature type="transmembrane region" description="Helical" evidence="4">
    <location>
        <begin position="378"/>
        <end position="395"/>
    </location>
</feature>
<feature type="compositionally biased region" description="Low complexity" evidence="3">
    <location>
        <begin position="11"/>
        <end position="20"/>
    </location>
</feature>
<evidence type="ECO:0000256" key="1">
    <source>
        <dbReference type="ARBA" id="ARBA00022737"/>
    </source>
</evidence>
<feature type="repeat" description="NHL" evidence="2">
    <location>
        <begin position="860"/>
        <end position="899"/>
    </location>
</feature>
<dbReference type="NCBIfam" id="TIGR03663">
    <property type="entry name" value="flippase activity-associated protein Agl23"/>
    <property type="match status" value="1"/>
</dbReference>
<dbReference type="Pfam" id="PF13231">
    <property type="entry name" value="PMT_2"/>
    <property type="match status" value="1"/>
</dbReference>